<name>A0A0K2GE34_NITMO</name>
<dbReference type="STRING" id="42253.NITMOv2_2799"/>
<dbReference type="InterPro" id="IPR012312">
    <property type="entry name" value="Hemerythrin-like"/>
</dbReference>
<dbReference type="KEGG" id="nmv:NITMOv2_2799"/>
<dbReference type="AlphaFoldDB" id="A0A0K2GE34"/>
<dbReference type="RefSeq" id="WP_053380269.1">
    <property type="nucleotide sequence ID" value="NZ_CP011801.1"/>
</dbReference>
<accession>A0A0K2GE34</accession>
<gene>
    <name evidence="2" type="ORF">NITMOv2_2799</name>
</gene>
<evidence type="ECO:0000259" key="1">
    <source>
        <dbReference type="Pfam" id="PF01814"/>
    </source>
</evidence>
<dbReference type="Pfam" id="PF01814">
    <property type="entry name" value="Hemerythrin"/>
    <property type="match status" value="1"/>
</dbReference>
<reference evidence="2 3" key="1">
    <citation type="journal article" date="2015" name="Proc. Natl. Acad. Sci. U.S.A.">
        <title>Expanded metabolic versatility of ubiquitous nitrite-oxidizing bacteria from the genus Nitrospira.</title>
        <authorList>
            <person name="Koch H."/>
            <person name="Lucker S."/>
            <person name="Albertsen M."/>
            <person name="Kitzinger K."/>
            <person name="Herbold C."/>
            <person name="Spieck E."/>
            <person name="Nielsen P.H."/>
            <person name="Wagner M."/>
            <person name="Daims H."/>
        </authorList>
    </citation>
    <scope>NUCLEOTIDE SEQUENCE [LARGE SCALE GENOMIC DNA]</scope>
    <source>
        <strain evidence="2 3">NSP M-1</strain>
    </source>
</reference>
<dbReference type="Gene3D" id="1.20.120.520">
    <property type="entry name" value="nmb1532 protein domain like"/>
    <property type="match status" value="1"/>
</dbReference>
<feature type="domain" description="Hemerythrin-like" evidence="1">
    <location>
        <begin position="15"/>
        <end position="134"/>
    </location>
</feature>
<protein>
    <submittedName>
        <fullName evidence="2">Putative Hemerythrin HHE cation binding domain protein</fullName>
    </submittedName>
</protein>
<dbReference type="PANTHER" id="PTHR35585:SF1">
    <property type="entry name" value="HHE DOMAIN PROTEIN (AFU_ORTHOLOGUE AFUA_4G00730)"/>
    <property type="match status" value="1"/>
</dbReference>
<dbReference type="Proteomes" id="UP000069205">
    <property type="component" value="Chromosome"/>
</dbReference>
<dbReference type="EMBL" id="CP011801">
    <property type="protein sequence ID" value="ALA59208.1"/>
    <property type="molecule type" value="Genomic_DNA"/>
</dbReference>
<dbReference type="PATRIC" id="fig|42253.5.peg.2766"/>
<proteinExistence type="predicted"/>
<organism evidence="2 3">
    <name type="scientific">Nitrospira moscoviensis</name>
    <dbReference type="NCBI Taxonomy" id="42253"/>
    <lineage>
        <taxon>Bacteria</taxon>
        <taxon>Pseudomonadati</taxon>
        <taxon>Nitrospirota</taxon>
        <taxon>Nitrospiria</taxon>
        <taxon>Nitrospirales</taxon>
        <taxon>Nitrospiraceae</taxon>
        <taxon>Nitrospira</taxon>
    </lineage>
</organism>
<evidence type="ECO:0000313" key="2">
    <source>
        <dbReference type="EMBL" id="ALA59208.1"/>
    </source>
</evidence>
<keyword evidence="3" id="KW-1185">Reference proteome</keyword>
<sequence length="164" mass="18942">MNGGATVKSRDRDVLAFLQDDHEDLQSQYEGFQTAGGDDRFFLANRIIRELEVHNRIEEEVFYPAVERAVERQGHKKGAALVRAALREHRGLKDHLAKVKESRAYDDRLTAQIDALMERVQRHVETEERELFPVAQALLGTAGLMRLRQDAREWQEELQHRLAA</sequence>
<dbReference type="PANTHER" id="PTHR35585">
    <property type="entry name" value="HHE DOMAIN PROTEIN (AFU_ORTHOLOGUE AFUA_4G00730)"/>
    <property type="match status" value="1"/>
</dbReference>
<evidence type="ECO:0000313" key="3">
    <source>
        <dbReference type="Proteomes" id="UP000069205"/>
    </source>
</evidence>